<name>A0AAE4FQD4_9CYAN</name>
<dbReference type="EMBL" id="JAVMIP010000003">
    <property type="protein sequence ID" value="MDS3860240.1"/>
    <property type="molecule type" value="Genomic_DNA"/>
</dbReference>
<feature type="region of interest" description="Disordered" evidence="1">
    <location>
        <begin position="124"/>
        <end position="165"/>
    </location>
</feature>
<organism evidence="2 3">
    <name type="scientific">Pseudocalidococcus azoricus BACA0444</name>
    <dbReference type="NCBI Taxonomy" id="2918990"/>
    <lineage>
        <taxon>Bacteria</taxon>
        <taxon>Bacillati</taxon>
        <taxon>Cyanobacteriota</taxon>
        <taxon>Cyanophyceae</taxon>
        <taxon>Acaryochloridales</taxon>
        <taxon>Thermosynechococcaceae</taxon>
        <taxon>Pseudocalidococcus</taxon>
        <taxon>Pseudocalidococcus azoricus</taxon>
    </lineage>
</organism>
<evidence type="ECO:0000256" key="1">
    <source>
        <dbReference type="SAM" id="MobiDB-lite"/>
    </source>
</evidence>
<dbReference type="RefSeq" id="WP_322877522.1">
    <property type="nucleotide sequence ID" value="NZ_JAVMIP010000003.1"/>
</dbReference>
<reference evidence="3" key="1">
    <citation type="submission" date="2023-07" db="EMBL/GenBank/DDBJ databases">
        <authorList>
            <person name="Luz R."/>
            <person name="Cordeiro R."/>
            <person name="Fonseca A."/>
            <person name="Goncalves V."/>
        </authorList>
    </citation>
    <scope>NUCLEOTIDE SEQUENCE [LARGE SCALE GENOMIC DNA]</scope>
    <source>
        <strain evidence="3">BACA0444</strain>
    </source>
</reference>
<dbReference type="AlphaFoldDB" id="A0AAE4FQD4"/>
<gene>
    <name evidence="2" type="ORF">RIF25_05415</name>
</gene>
<dbReference type="Proteomes" id="UP001268256">
    <property type="component" value="Unassembled WGS sequence"/>
</dbReference>
<proteinExistence type="predicted"/>
<comment type="caution">
    <text evidence="2">The sequence shown here is derived from an EMBL/GenBank/DDBJ whole genome shotgun (WGS) entry which is preliminary data.</text>
</comment>
<sequence length="563" mass="61019">MATWEFLLQKEGDREWLSLESAHGSVLEGCYRLMAKCPHPDASIDIEINHYFDQAGLTKHRQQHRTHRSSASGLLGVIPFTYLEPGLWELTCHPQQTLIDPSQAVHLKLEVLPQLVNTEWDWEPEPGLEVDNATKPELPQDFNPPASGELPRPEPATASTLSPGPTPLLVLDQSAHTVFADEVVTLTGQAWVAGELTIRLRDPLTQELTCQQTIRLIDPVPQQFSCTLNLPQANCVLVGEARLIPSSGEQHPHLRASQAFMITVLLPPDTELLNQLLSPSAPLNSTRISERDWTSAGTGANALFPDPVATSRKAQSAPDLFNVEADEPLPPASPKPTSPRPELPILAPIALSTVPSPGLVMPPKLAAAADPYLDHQAVQLPHFCQPEPSTPPAPVQPRSFATLKRQHRFLKTLVNLAGDVAVLNPEPESPEPISSLVASAPKFSSPTLPRPLAAPILHIAPNSLQAGTLFSLNLDLPEYYPGIGVKLWVTNAETGDLIAGPRWLTSFQAGAEAETATTHLSLGIPATVKVIALMAIAVDEKTGRESQTVVMRQHLIPRQAPES</sequence>
<evidence type="ECO:0000313" key="2">
    <source>
        <dbReference type="EMBL" id="MDS3860240.1"/>
    </source>
</evidence>
<accession>A0AAE4FQD4</accession>
<protein>
    <submittedName>
        <fullName evidence="2">Uncharacterized protein</fullName>
    </submittedName>
</protein>
<keyword evidence="3" id="KW-1185">Reference proteome</keyword>
<evidence type="ECO:0000313" key="3">
    <source>
        <dbReference type="Proteomes" id="UP001268256"/>
    </source>
</evidence>